<gene>
    <name evidence="2" type="ORF">ACFR9U_20930</name>
</gene>
<name>A0ABD6CJ44_9EURY</name>
<keyword evidence="1" id="KW-0812">Transmembrane</keyword>
<evidence type="ECO:0000256" key="1">
    <source>
        <dbReference type="SAM" id="Phobius"/>
    </source>
</evidence>
<feature type="transmembrane region" description="Helical" evidence="1">
    <location>
        <begin position="12"/>
        <end position="34"/>
    </location>
</feature>
<protein>
    <recommendedName>
        <fullName evidence="4">Major facilitator superfamily (MFS) profile domain-containing protein</fullName>
    </recommendedName>
</protein>
<dbReference type="AlphaFoldDB" id="A0ABD6CJ44"/>
<keyword evidence="3" id="KW-1185">Reference proteome</keyword>
<feature type="transmembrane region" description="Helical" evidence="1">
    <location>
        <begin position="72"/>
        <end position="91"/>
    </location>
</feature>
<organism evidence="2 3">
    <name type="scientific">Halorientalis brevis</name>
    <dbReference type="NCBI Taxonomy" id="1126241"/>
    <lineage>
        <taxon>Archaea</taxon>
        <taxon>Methanobacteriati</taxon>
        <taxon>Methanobacteriota</taxon>
        <taxon>Stenosarchaea group</taxon>
        <taxon>Halobacteria</taxon>
        <taxon>Halobacteriales</taxon>
        <taxon>Haloarculaceae</taxon>
        <taxon>Halorientalis</taxon>
    </lineage>
</organism>
<evidence type="ECO:0000313" key="3">
    <source>
        <dbReference type="Proteomes" id="UP001597119"/>
    </source>
</evidence>
<keyword evidence="1" id="KW-1133">Transmembrane helix</keyword>
<proteinExistence type="predicted"/>
<comment type="caution">
    <text evidence="2">The sequence shown here is derived from an EMBL/GenBank/DDBJ whole genome shotgun (WGS) entry which is preliminary data.</text>
</comment>
<dbReference type="RefSeq" id="WP_247381089.1">
    <property type="nucleotide sequence ID" value="NZ_JALLGV010000009.1"/>
</dbReference>
<evidence type="ECO:0008006" key="4">
    <source>
        <dbReference type="Google" id="ProtNLM"/>
    </source>
</evidence>
<evidence type="ECO:0000313" key="2">
    <source>
        <dbReference type="EMBL" id="MFD1589448.1"/>
    </source>
</evidence>
<dbReference type="EMBL" id="JBHUDJ010000015">
    <property type="protein sequence ID" value="MFD1589448.1"/>
    <property type="molecule type" value="Genomic_DNA"/>
</dbReference>
<keyword evidence="1" id="KW-0472">Membrane</keyword>
<feature type="transmembrane region" description="Helical" evidence="1">
    <location>
        <begin position="111"/>
        <end position="130"/>
    </location>
</feature>
<feature type="transmembrane region" description="Helical" evidence="1">
    <location>
        <begin position="46"/>
        <end position="65"/>
    </location>
</feature>
<reference evidence="2 3" key="1">
    <citation type="journal article" date="2019" name="Int. J. Syst. Evol. Microbiol.">
        <title>The Global Catalogue of Microorganisms (GCM) 10K type strain sequencing project: providing services to taxonomists for standard genome sequencing and annotation.</title>
        <authorList>
            <consortium name="The Broad Institute Genomics Platform"/>
            <consortium name="The Broad Institute Genome Sequencing Center for Infectious Disease"/>
            <person name="Wu L."/>
            <person name="Ma J."/>
        </authorList>
    </citation>
    <scope>NUCLEOTIDE SEQUENCE [LARGE SCALE GENOMIC DNA]</scope>
    <source>
        <strain evidence="2 3">CGMCC 1.12125</strain>
    </source>
</reference>
<accession>A0ABD6CJ44</accession>
<dbReference type="Proteomes" id="UP001597119">
    <property type="component" value="Unassembled WGS sequence"/>
</dbReference>
<sequence>MVTLWRREIARRTVGFVLGSSVVLTASFVGVLGLASGELTDSLSRLPFYSLGLAVVFVTAIVGLIRYDADGITAMLGAIGIAIVGFVLVALTGEGLLYALRFPGRVFGSQLLLYFFAAGLIGTGLGYWLLSFWREFASEPEG</sequence>